<dbReference type="EMBL" id="RJKE01000001">
    <property type="protein sequence ID" value="ROO90317.1"/>
    <property type="molecule type" value="Genomic_DNA"/>
</dbReference>
<proteinExistence type="inferred from homology"/>
<accession>A0A3N1D9X1</accession>
<comment type="caution">
    <text evidence="8">The sequence shown here is derived from an EMBL/GenBank/DDBJ whole genome shotgun (WGS) entry which is preliminary data.</text>
</comment>
<feature type="transmembrane region" description="Helical" evidence="6">
    <location>
        <begin position="22"/>
        <end position="46"/>
    </location>
</feature>
<sequence>MIAAAGIEQTITSGTLVLALPLAALAGMVSFLSPCVLPLVPGYLSYVTGMTGEDLAVQRKGRLVAGVGLFVLGFTFVFMAYGFIFGGLGHWLHAYEDAITRVLGAVTIFMGLLFMGLFTGLQRTVKSARLPSAGIAGAPLLGALFGLGWTPCIGPTLGAIQALAVTEATPVRGGVLSFFYCVGLGLPFLVTALAYRRALGVFGWVKRHYVLVMRLGGGMLVAIGVLLLTGLWTELNNELRVWIGGFGTVI</sequence>
<comment type="subcellular location">
    <subcellularLocation>
        <location evidence="1">Membrane</location>
        <topology evidence="1">Multi-pass membrane protein</topology>
    </subcellularLocation>
</comment>
<dbReference type="RefSeq" id="WP_246053239.1">
    <property type="nucleotide sequence ID" value="NZ_RJKE01000001.1"/>
</dbReference>
<keyword evidence="4 6" id="KW-1133">Transmembrane helix</keyword>
<evidence type="ECO:0000256" key="5">
    <source>
        <dbReference type="ARBA" id="ARBA00023136"/>
    </source>
</evidence>
<evidence type="ECO:0000256" key="1">
    <source>
        <dbReference type="ARBA" id="ARBA00004141"/>
    </source>
</evidence>
<dbReference type="GO" id="GO:0016020">
    <property type="term" value="C:membrane"/>
    <property type="evidence" value="ECO:0007669"/>
    <property type="project" value="UniProtKB-SubCell"/>
</dbReference>
<dbReference type="AlphaFoldDB" id="A0A3N1D9X1"/>
<dbReference type="Proteomes" id="UP000272400">
    <property type="component" value="Unassembled WGS sequence"/>
</dbReference>
<feature type="transmembrane region" description="Helical" evidence="6">
    <location>
        <begin position="67"/>
        <end position="92"/>
    </location>
</feature>
<dbReference type="Pfam" id="PF02683">
    <property type="entry name" value="DsbD_TM"/>
    <property type="match status" value="1"/>
</dbReference>
<keyword evidence="5 6" id="KW-0472">Membrane</keyword>
<evidence type="ECO:0000256" key="6">
    <source>
        <dbReference type="SAM" id="Phobius"/>
    </source>
</evidence>
<dbReference type="GO" id="GO:0017004">
    <property type="term" value="P:cytochrome complex assembly"/>
    <property type="evidence" value="ECO:0007669"/>
    <property type="project" value="InterPro"/>
</dbReference>
<evidence type="ECO:0000259" key="7">
    <source>
        <dbReference type="Pfam" id="PF02683"/>
    </source>
</evidence>
<evidence type="ECO:0000313" key="8">
    <source>
        <dbReference type="EMBL" id="ROO90317.1"/>
    </source>
</evidence>
<name>A0A3N1D9X1_9ACTN</name>
<feature type="transmembrane region" description="Helical" evidence="6">
    <location>
        <begin position="133"/>
        <end position="157"/>
    </location>
</feature>
<evidence type="ECO:0000256" key="4">
    <source>
        <dbReference type="ARBA" id="ARBA00022989"/>
    </source>
</evidence>
<feature type="domain" description="Cytochrome C biogenesis protein transmembrane" evidence="7">
    <location>
        <begin position="18"/>
        <end position="204"/>
    </location>
</feature>
<evidence type="ECO:0000313" key="9">
    <source>
        <dbReference type="Proteomes" id="UP000272400"/>
    </source>
</evidence>
<feature type="transmembrane region" description="Helical" evidence="6">
    <location>
        <begin position="98"/>
        <end position="121"/>
    </location>
</feature>
<evidence type="ECO:0000256" key="2">
    <source>
        <dbReference type="ARBA" id="ARBA00006143"/>
    </source>
</evidence>
<evidence type="ECO:0000256" key="3">
    <source>
        <dbReference type="ARBA" id="ARBA00022692"/>
    </source>
</evidence>
<comment type="similarity">
    <text evidence="2">Belongs to the DsbD family.</text>
</comment>
<protein>
    <submittedName>
        <fullName evidence="8">Cytochrome c-type biogenesis protein</fullName>
    </submittedName>
</protein>
<dbReference type="PANTHER" id="PTHR31272">
    <property type="entry name" value="CYTOCHROME C-TYPE BIOGENESIS PROTEIN HI_1454-RELATED"/>
    <property type="match status" value="1"/>
</dbReference>
<organism evidence="8 9">
    <name type="scientific">Actinocorallia herbida</name>
    <dbReference type="NCBI Taxonomy" id="58109"/>
    <lineage>
        <taxon>Bacteria</taxon>
        <taxon>Bacillati</taxon>
        <taxon>Actinomycetota</taxon>
        <taxon>Actinomycetes</taxon>
        <taxon>Streptosporangiales</taxon>
        <taxon>Thermomonosporaceae</taxon>
        <taxon>Actinocorallia</taxon>
    </lineage>
</organism>
<dbReference type="InterPro" id="IPR051790">
    <property type="entry name" value="Cytochrome_c-biogenesis_DsbD"/>
</dbReference>
<feature type="transmembrane region" description="Helical" evidence="6">
    <location>
        <begin position="177"/>
        <end position="196"/>
    </location>
</feature>
<feature type="transmembrane region" description="Helical" evidence="6">
    <location>
        <begin position="208"/>
        <end position="232"/>
    </location>
</feature>
<keyword evidence="3 6" id="KW-0812">Transmembrane</keyword>
<reference evidence="8 9" key="1">
    <citation type="submission" date="2018-11" db="EMBL/GenBank/DDBJ databases">
        <title>Sequencing the genomes of 1000 actinobacteria strains.</title>
        <authorList>
            <person name="Klenk H.-P."/>
        </authorList>
    </citation>
    <scope>NUCLEOTIDE SEQUENCE [LARGE SCALE GENOMIC DNA]</scope>
    <source>
        <strain evidence="8 9">DSM 44254</strain>
    </source>
</reference>
<keyword evidence="9" id="KW-1185">Reference proteome</keyword>
<dbReference type="PANTHER" id="PTHR31272:SF4">
    <property type="entry name" value="CYTOCHROME C-TYPE BIOGENESIS PROTEIN HI_1454-RELATED"/>
    <property type="match status" value="1"/>
</dbReference>
<dbReference type="InterPro" id="IPR003834">
    <property type="entry name" value="Cyt_c_assmbl_TM_dom"/>
</dbReference>
<gene>
    <name evidence="8" type="ORF">EDD29_8041</name>
</gene>